<comment type="caution">
    <text evidence="2">The sequence shown here is derived from an EMBL/GenBank/DDBJ whole genome shotgun (WGS) entry which is preliminary data.</text>
</comment>
<dbReference type="EMBL" id="MFVH01000017">
    <property type="protein sequence ID" value="OGI92159.1"/>
    <property type="molecule type" value="Genomic_DNA"/>
</dbReference>
<evidence type="ECO:0000256" key="1">
    <source>
        <dbReference type="SAM" id="Coils"/>
    </source>
</evidence>
<dbReference type="AlphaFoldDB" id="A0A1F6XD10"/>
<dbReference type="Proteomes" id="UP000179381">
    <property type="component" value="Unassembled WGS sequence"/>
</dbReference>
<name>A0A1F6XD10_9BACT</name>
<organism evidence="2 3">
    <name type="scientific">Candidatus Nomurabacteria bacterium RIFCSPLOWO2_01_FULL_46_18</name>
    <dbReference type="NCBI Taxonomy" id="1801783"/>
    <lineage>
        <taxon>Bacteria</taxon>
        <taxon>Candidatus Nomuraibacteriota</taxon>
    </lineage>
</organism>
<keyword evidence="1" id="KW-0175">Coiled coil</keyword>
<proteinExistence type="predicted"/>
<reference evidence="2 3" key="1">
    <citation type="journal article" date="2016" name="Nat. Commun.">
        <title>Thousands of microbial genomes shed light on interconnected biogeochemical processes in an aquifer system.</title>
        <authorList>
            <person name="Anantharaman K."/>
            <person name="Brown C.T."/>
            <person name="Hug L.A."/>
            <person name="Sharon I."/>
            <person name="Castelle C.J."/>
            <person name="Probst A.J."/>
            <person name="Thomas B.C."/>
            <person name="Singh A."/>
            <person name="Wilkins M.J."/>
            <person name="Karaoz U."/>
            <person name="Brodie E.L."/>
            <person name="Williams K.H."/>
            <person name="Hubbard S.S."/>
            <person name="Banfield J.F."/>
        </authorList>
    </citation>
    <scope>NUCLEOTIDE SEQUENCE [LARGE SCALE GENOMIC DNA]</scope>
</reference>
<evidence type="ECO:0000313" key="2">
    <source>
        <dbReference type="EMBL" id="OGI92159.1"/>
    </source>
</evidence>
<sequence length="136" mass="15521">MVIFLILFFISFAGIAVMLGRRLMLLRAGAMEVNKELGSLLPDWQKVSELAEGHAKRYGYWATVAVIRFYVRSSNIAKAKSKEVADKLMSLLNKNKNGNGQPAEPKEANKFLKKISEYKEKIRHLKHKIKEEEEGK</sequence>
<protein>
    <submittedName>
        <fullName evidence="2">Uncharacterized protein</fullName>
    </submittedName>
</protein>
<gene>
    <name evidence="2" type="ORF">A2933_00130</name>
</gene>
<accession>A0A1F6XD10</accession>
<evidence type="ECO:0000313" key="3">
    <source>
        <dbReference type="Proteomes" id="UP000179381"/>
    </source>
</evidence>
<feature type="coiled-coil region" evidence="1">
    <location>
        <begin position="108"/>
        <end position="135"/>
    </location>
</feature>